<dbReference type="GO" id="GO:0006886">
    <property type="term" value="P:intracellular protein transport"/>
    <property type="evidence" value="ECO:0007669"/>
    <property type="project" value="InterPro"/>
</dbReference>
<keyword evidence="7 11" id="KW-1133">Transmembrane helix</keyword>
<dbReference type="AlphaFoldDB" id="A0A3S2PBZ0"/>
<dbReference type="GO" id="GO:0008277">
    <property type="term" value="P:regulation of G protein-coupled receptor signaling pathway"/>
    <property type="evidence" value="ECO:0007669"/>
    <property type="project" value="InterPro"/>
</dbReference>
<dbReference type="OrthoDB" id="8652678at2759"/>
<sequence length="313" mass="34307">MRASCCFIEPSCRKVEIHYPYSPGKMNTALSDKMTLTRLPLVFSGCFIILFMCGHSTVLCALNEEAGNQPNMTRRMERTISVASTPFIKEEEKLALEKGTSCCQRCRAVRQILEEHLVGLVSWHASLKRSDTFRSGGNAPSLAPSDMKGALGFIGVFLSFLSATAATDESTVTCGSGHFCESLCALCESYFGGPTMDCLSALFGHSCLPKFTTPMNLMNTTDWCVWGNVNSLYSNLSFCTEEMSDCLQIPWPNPLVEQLFVEIHSTYFKECPTEEFSDPAPATVFALVITPICLIPVMVSLVVLKTKNGDGSS</sequence>
<keyword evidence="6" id="KW-0732">Signal</keyword>
<evidence type="ECO:0000256" key="11">
    <source>
        <dbReference type="SAM" id="Phobius"/>
    </source>
</evidence>
<evidence type="ECO:0000256" key="8">
    <source>
        <dbReference type="ARBA" id="ARBA00023136"/>
    </source>
</evidence>
<keyword evidence="3" id="KW-0813">Transport</keyword>
<evidence type="ECO:0000256" key="10">
    <source>
        <dbReference type="ARBA" id="ARBA00023170"/>
    </source>
</evidence>
<dbReference type="GO" id="GO:0015026">
    <property type="term" value="F:coreceptor activity"/>
    <property type="evidence" value="ECO:0007669"/>
    <property type="project" value="InterPro"/>
</dbReference>
<gene>
    <name evidence="12" type="ORF">OJAV_G00081120</name>
</gene>
<keyword evidence="4" id="KW-1003">Cell membrane</keyword>
<evidence type="ECO:0000256" key="5">
    <source>
        <dbReference type="ARBA" id="ARBA00022692"/>
    </source>
</evidence>
<evidence type="ECO:0000256" key="1">
    <source>
        <dbReference type="ARBA" id="ARBA00004251"/>
    </source>
</evidence>
<comment type="similarity">
    <text evidence="2">Belongs to the RAMP family.</text>
</comment>
<accession>A0A3S2PBZ0</accession>
<evidence type="ECO:0000256" key="7">
    <source>
        <dbReference type="ARBA" id="ARBA00022989"/>
    </source>
</evidence>
<keyword evidence="5 11" id="KW-0812">Transmembrane</keyword>
<reference evidence="12 13" key="1">
    <citation type="submission" date="2018-11" db="EMBL/GenBank/DDBJ databases">
        <authorList>
            <person name="Lopez-Roques C."/>
            <person name="Donnadieu C."/>
            <person name="Bouchez O."/>
            <person name="Klopp C."/>
            <person name="Cabau C."/>
            <person name="Zahm M."/>
        </authorList>
    </citation>
    <scope>NUCLEOTIDE SEQUENCE [LARGE SCALE GENOMIC DNA]</scope>
    <source>
        <strain evidence="12">RS831</strain>
        <tissue evidence="12">Whole body</tissue>
    </source>
</reference>
<evidence type="ECO:0000256" key="9">
    <source>
        <dbReference type="ARBA" id="ARBA00023157"/>
    </source>
</evidence>
<comment type="subcellular location">
    <subcellularLocation>
        <location evidence="1">Cell membrane</location>
        <topology evidence="1">Single-pass type I membrane protein</topology>
    </subcellularLocation>
</comment>
<evidence type="ECO:0000313" key="12">
    <source>
        <dbReference type="EMBL" id="RVE69754.1"/>
    </source>
</evidence>
<dbReference type="GO" id="GO:0009986">
    <property type="term" value="C:cell surface"/>
    <property type="evidence" value="ECO:0007669"/>
    <property type="project" value="TreeGrafter"/>
</dbReference>
<dbReference type="GO" id="GO:0031623">
    <property type="term" value="P:receptor internalization"/>
    <property type="evidence" value="ECO:0007669"/>
    <property type="project" value="TreeGrafter"/>
</dbReference>
<dbReference type="InterPro" id="IPR038126">
    <property type="entry name" value="RAMP_sf"/>
</dbReference>
<keyword evidence="13" id="KW-1185">Reference proteome</keyword>
<dbReference type="Proteomes" id="UP000283210">
    <property type="component" value="Chromosome 8"/>
</dbReference>
<dbReference type="GO" id="GO:0006816">
    <property type="term" value="P:calcium ion transport"/>
    <property type="evidence" value="ECO:0007669"/>
    <property type="project" value="TreeGrafter"/>
</dbReference>
<evidence type="ECO:0000313" key="13">
    <source>
        <dbReference type="Proteomes" id="UP000283210"/>
    </source>
</evidence>
<keyword evidence="10" id="KW-0675">Receptor</keyword>
<dbReference type="Pfam" id="PF04901">
    <property type="entry name" value="RAMP"/>
    <property type="match status" value="1"/>
</dbReference>
<name>A0A3S2PBZ0_ORYJA</name>
<dbReference type="GO" id="GO:0032870">
    <property type="term" value="P:cellular response to hormone stimulus"/>
    <property type="evidence" value="ECO:0007669"/>
    <property type="project" value="TreeGrafter"/>
</dbReference>
<dbReference type="PANTHER" id="PTHR14076:SF10">
    <property type="entry name" value="RAMP2 PROTEIN"/>
    <property type="match status" value="1"/>
</dbReference>
<dbReference type="PANTHER" id="PTHR14076">
    <property type="entry name" value="RECEPTOR ACTIVITY MODIFYING PROTEIN RAMP"/>
    <property type="match status" value="1"/>
</dbReference>
<dbReference type="GO" id="GO:0001525">
    <property type="term" value="P:angiogenesis"/>
    <property type="evidence" value="ECO:0007669"/>
    <property type="project" value="TreeGrafter"/>
</dbReference>
<evidence type="ECO:0000256" key="6">
    <source>
        <dbReference type="ARBA" id="ARBA00022729"/>
    </source>
</evidence>
<dbReference type="GO" id="GO:0005886">
    <property type="term" value="C:plasma membrane"/>
    <property type="evidence" value="ECO:0007669"/>
    <property type="project" value="UniProtKB-SubCell"/>
</dbReference>
<dbReference type="GO" id="GO:0043235">
    <property type="term" value="C:receptor complex"/>
    <property type="evidence" value="ECO:0007669"/>
    <property type="project" value="TreeGrafter"/>
</dbReference>
<protein>
    <recommendedName>
        <fullName evidence="14">Receptor (G protein-coupled) activity modifying protein 2</fullName>
    </recommendedName>
</protein>
<evidence type="ECO:0000256" key="4">
    <source>
        <dbReference type="ARBA" id="ARBA00022475"/>
    </source>
</evidence>
<dbReference type="GO" id="GO:0007186">
    <property type="term" value="P:G protein-coupled receptor signaling pathway"/>
    <property type="evidence" value="ECO:0007669"/>
    <property type="project" value="TreeGrafter"/>
</dbReference>
<organism evidence="12 13">
    <name type="scientific">Oryzias javanicus</name>
    <name type="common">Javanese ricefish</name>
    <name type="synonym">Aplocheilus javanicus</name>
    <dbReference type="NCBI Taxonomy" id="123683"/>
    <lineage>
        <taxon>Eukaryota</taxon>
        <taxon>Metazoa</taxon>
        <taxon>Chordata</taxon>
        <taxon>Craniata</taxon>
        <taxon>Vertebrata</taxon>
        <taxon>Euteleostomi</taxon>
        <taxon>Actinopterygii</taxon>
        <taxon>Neopterygii</taxon>
        <taxon>Teleostei</taxon>
        <taxon>Neoteleostei</taxon>
        <taxon>Acanthomorphata</taxon>
        <taxon>Ovalentaria</taxon>
        <taxon>Atherinomorphae</taxon>
        <taxon>Beloniformes</taxon>
        <taxon>Adrianichthyidae</taxon>
        <taxon>Oryziinae</taxon>
        <taxon>Oryzias</taxon>
    </lineage>
</organism>
<dbReference type="InterPro" id="IPR006985">
    <property type="entry name" value="RAMP"/>
</dbReference>
<dbReference type="Gene3D" id="1.10.150.510">
    <property type="entry name" value="Receptor activity modifying family"/>
    <property type="match status" value="1"/>
</dbReference>
<evidence type="ECO:0008006" key="14">
    <source>
        <dbReference type="Google" id="ProtNLM"/>
    </source>
</evidence>
<dbReference type="EMBL" id="CM012444">
    <property type="protein sequence ID" value="RVE69754.1"/>
    <property type="molecule type" value="Genomic_DNA"/>
</dbReference>
<keyword evidence="9" id="KW-1015">Disulfide bond</keyword>
<proteinExistence type="inferred from homology"/>
<feature type="transmembrane region" description="Helical" evidence="11">
    <location>
        <begin position="282"/>
        <end position="304"/>
    </location>
</feature>
<dbReference type="GO" id="GO:0072659">
    <property type="term" value="P:protein localization to plasma membrane"/>
    <property type="evidence" value="ECO:0007669"/>
    <property type="project" value="TreeGrafter"/>
</dbReference>
<evidence type="ECO:0000256" key="3">
    <source>
        <dbReference type="ARBA" id="ARBA00022448"/>
    </source>
</evidence>
<reference evidence="12 13" key="2">
    <citation type="submission" date="2019-01" db="EMBL/GenBank/DDBJ databases">
        <title>A chromosome length genome reference of the Java medaka (oryzias javanicus).</title>
        <authorList>
            <person name="Herpin A."/>
            <person name="Takehana Y."/>
            <person name="Naruse K."/>
            <person name="Ansai S."/>
            <person name="Kawaguchi M."/>
        </authorList>
    </citation>
    <scope>NUCLEOTIDE SEQUENCE [LARGE SCALE GENOMIC DNA]</scope>
    <source>
        <strain evidence="12">RS831</strain>
        <tissue evidence="12">Whole body</tissue>
    </source>
</reference>
<keyword evidence="8 11" id="KW-0472">Membrane</keyword>
<evidence type="ECO:0000256" key="2">
    <source>
        <dbReference type="ARBA" id="ARBA00007087"/>
    </source>
</evidence>